<dbReference type="OrthoDB" id="6298360at2"/>
<sequence length="384" mass="44174">MKDSIILALTAGRAGSYFFQSLFDSHPQLICFPPIYTSALLGQIIRKKLNISSAEKAFEALDRFHNGAMLGAELEQKSAPARLLELCNFNMPKSFDYTEYKRHFLEIYKLLESESSGDYLLLLFKSMCYAYDSVLSNPNKVSINTHKTIFFQFHTNDYILINWFAKRFDKIYLPTMLRSPLVGLNSSFSFKLKAQAAKLATITPHSLTAFLRLQLYCGNRIPGENIHHFGIKLESLHKAPELTLQAVCQRLCLDYSESVLDSTISGVKWTNFQGKETKSSFMPEYINENMKIDDFIPELDANILGSMMIDKFQSWDYLKNFEYIPNHAELSKNHYLLTEYLPHVSTYDQALNAYKNQTPIIRHRDLQFLLAYGDSAYTTNIEVI</sequence>
<dbReference type="SUPFAM" id="SSF52540">
    <property type="entry name" value="P-loop containing nucleoside triphosphate hydrolases"/>
    <property type="match status" value="1"/>
</dbReference>
<evidence type="ECO:0000313" key="2">
    <source>
        <dbReference type="Proteomes" id="UP000019276"/>
    </source>
</evidence>
<evidence type="ECO:0000313" key="1">
    <source>
        <dbReference type="EMBL" id="EWH09501.1"/>
    </source>
</evidence>
<dbReference type="Proteomes" id="UP000019276">
    <property type="component" value="Unassembled WGS sequence"/>
</dbReference>
<protein>
    <recommendedName>
        <fullName evidence="3">Sulfotransferase</fullName>
    </recommendedName>
</protein>
<reference evidence="1 2" key="1">
    <citation type="journal article" date="2014" name="Genome Announc.">
        <title>Draft Genome Sequence of the Agar-Degrading Bacterium Catenovulum sp. Strain DS-2, Isolated from Intestines of Haliotis diversicolor.</title>
        <authorList>
            <person name="Shan D."/>
            <person name="Li X."/>
            <person name="Gu Z."/>
            <person name="Wei G."/>
            <person name="Gao Z."/>
            <person name="Shao Z."/>
        </authorList>
    </citation>
    <scope>NUCLEOTIDE SEQUENCE [LARGE SCALE GENOMIC DNA]</scope>
    <source>
        <strain evidence="1 2">DS-2</strain>
    </source>
</reference>
<comment type="caution">
    <text evidence="1">The sequence shown here is derived from an EMBL/GenBank/DDBJ whole genome shotgun (WGS) entry which is preliminary data.</text>
</comment>
<dbReference type="EMBL" id="ARZY01000023">
    <property type="protein sequence ID" value="EWH09501.1"/>
    <property type="molecule type" value="Genomic_DNA"/>
</dbReference>
<evidence type="ECO:0008006" key="3">
    <source>
        <dbReference type="Google" id="ProtNLM"/>
    </source>
</evidence>
<dbReference type="Gene3D" id="3.40.50.300">
    <property type="entry name" value="P-loop containing nucleotide triphosphate hydrolases"/>
    <property type="match status" value="1"/>
</dbReference>
<keyword evidence="2" id="KW-1185">Reference proteome</keyword>
<dbReference type="InterPro" id="IPR027417">
    <property type="entry name" value="P-loop_NTPase"/>
</dbReference>
<dbReference type="STRING" id="1328313.DS2_12493"/>
<name>W7QBX5_9ALTE</name>
<proteinExistence type="predicted"/>
<accession>W7QBX5</accession>
<dbReference type="RefSeq" id="WP_035015142.1">
    <property type="nucleotide sequence ID" value="NZ_ARZY01000023.1"/>
</dbReference>
<organism evidence="1 2">
    <name type="scientific">Catenovulum agarivorans DS-2</name>
    <dbReference type="NCBI Taxonomy" id="1328313"/>
    <lineage>
        <taxon>Bacteria</taxon>
        <taxon>Pseudomonadati</taxon>
        <taxon>Pseudomonadota</taxon>
        <taxon>Gammaproteobacteria</taxon>
        <taxon>Alteromonadales</taxon>
        <taxon>Alteromonadaceae</taxon>
        <taxon>Catenovulum</taxon>
    </lineage>
</organism>
<dbReference type="AlphaFoldDB" id="W7QBX5"/>
<gene>
    <name evidence="1" type="ORF">DS2_12493</name>
</gene>